<sequence length="231" mass="26641">MNGVKRLAIIFVFIALFLEGNAQDNQAVLEQMLNDADVKKREGIYGHPSQVWHEGEIFLKDGERITGRIKYDLTADAVHFDLKGATRTFVANQIQQFFFFQEANKTKRYFITLPFAERGNYKRPKLFEIFYSGDVSLLAREEAIFSNWSIRDPEGVGGVRPVRTAGSRTNYDFFLIDKKGEVQMIGKGVKKVVRSFKGHHKQLRTFIKSNKLDVKNAWGMINLVEYYNTLE</sequence>
<evidence type="ECO:0000313" key="3">
    <source>
        <dbReference type="Proteomes" id="UP000095552"/>
    </source>
</evidence>
<organism evidence="2 3">
    <name type="scientific">Roseivirga misakiensis</name>
    <dbReference type="NCBI Taxonomy" id="1563681"/>
    <lineage>
        <taxon>Bacteria</taxon>
        <taxon>Pseudomonadati</taxon>
        <taxon>Bacteroidota</taxon>
        <taxon>Cytophagia</taxon>
        <taxon>Cytophagales</taxon>
        <taxon>Roseivirgaceae</taxon>
        <taxon>Roseivirga</taxon>
    </lineage>
</organism>
<keyword evidence="1" id="KW-0732">Signal</keyword>
<evidence type="ECO:0000256" key="1">
    <source>
        <dbReference type="SAM" id="SignalP"/>
    </source>
</evidence>
<feature type="chain" id="PRO_5009185676" evidence="1">
    <location>
        <begin position="23"/>
        <end position="231"/>
    </location>
</feature>
<dbReference type="Proteomes" id="UP000095552">
    <property type="component" value="Unassembled WGS sequence"/>
</dbReference>
<protein>
    <submittedName>
        <fullName evidence="2">Uncharacterized protein</fullName>
    </submittedName>
</protein>
<gene>
    <name evidence="2" type="ORF">BFP71_11235</name>
</gene>
<accession>A0A1E5SY56</accession>
<dbReference type="EMBL" id="MDGQ01000005">
    <property type="protein sequence ID" value="OEK04058.1"/>
    <property type="molecule type" value="Genomic_DNA"/>
</dbReference>
<comment type="caution">
    <text evidence="2">The sequence shown here is derived from an EMBL/GenBank/DDBJ whole genome shotgun (WGS) entry which is preliminary data.</text>
</comment>
<feature type="signal peptide" evidence="1">
    <location>
        <begin position="1"/>
        <end position="22"/>
    </location>
</feature>
<evidence type="ECO:0000313" key="2">
    <source>
        <dbReference type="EMBL" id="OEK04058.1"/>
    </source>
</evidence>
<keyword evidence="3" id="KW-1185">Reference proteome</keyword>
<dbReference type="AlphaFoldDB" id="A0A1E5SY56"/>
<dbReference type="STRING" id="1563681.BFP71_11235"/>
<reference evidence="2 3" key="1">
    <citation type="submission" date="2016-08" db="EMBL/GenBank/DDBJ databases">
        <title>Draft genome of Fabibacter sp. strain SK-8.</title>
        <authorList>
            <person name="Wong S.-K."/>
            <person name="Hamasaki K."/>
            <person name="Yoshizawa S."/>
        </authorList>
    </citation>
    <scope>NUCLEOTIDE SEQUENCE [LARGE SCALE GENOMIC DNA]</scope>
    <source>
        <strain evidence="2 3">SK-8</strain>
    </source>
</reference>
<name>A0A1E5SY56_9BACT</name>
<proteinExistence type="predicted"/>